<feature type="transmembrane region" description="Helical" evidence="1">
    <location>
        <begin position="106"/>
        <end position="126"/>
    </location>
</feature>
<evidence type="ECO:0000313" key="2">
    <source>
        <dbReference type="EMBL" id="QEW27433.1"/>
    </source>
</evidence>
<keyword evidence="1" id="KW-0812">Transmembrane</keyword>
<name>A0A5P3AFD5_9RHOB</name>
<gene>
    <name evidence="2" type="ORF">RIdsm_03249</name>
</gene>
<feature type="transmembrane region" description="Helical" evidence="1">
    <location>
        <begin position="72"/>
        <end position="94"/>
    </location>
</feature>
<dbReference type="AlphaFoldDB" id="A0A5P3AFD5"/>
<dbReference type="Proteomes" id="UP000325785">
    <property type="component" value="Chromosome"/>
</dbReference>
<evidence type="ECO:0000313" key="3">
    <source>
        <dbReference type="Proteomes" id="UP000325785"/>
    </source>
</evidence>
<feature type="transmembrane region" description="Helical" evidence="1">
    <location>
        <begin position="9"/>
        <end position="31"/>
    </location>
</feature>
<keyword evidence="1" id="KW-0472">Membrane</keyword>
<evidence type="ECO:0000256" key="1">
    <source>
        <dbReference type="SAM" id="Phobius"/>
    </source>
</evidence>
<feature type="transmembrane region" description="Helical" evidence="1">
    <location>
        <begin position="37"/>
        <end position="60"/>
    </location>
</feature>
<keyword evidence="1" id="KW-1133">Transmembrane helix</keyword>
<accession>A0A5P3AFD5</accession>
<sequence>MRRAVPAGAVYFFLVFVAGFVLGTFRVLVVLPRIGELAAVLLELPVMLGLSWVLAGGLVARLAVPATGLARAVMGGVGFALLLAAEMLLAVTVFGQPVAAHLAHYATLPGAVGLAGQVGFGLMPLLRRMA</sequence>
<dbReference type="KEGG" id="rid:RIdsm_03249"/>
<organism evidence="2 3">
    <name type="scientific">Roseovarius indicus</name>
    <dbReference type="NCBI Taxonomy" id="540747"/>
    <lineage>
        <taxon>Bacteria</taxon>
        <taxon>Pseudomonadati</taxon>
        <taxon>Pseudomonadota</taxon>
        <taxon>Alphaproteobacteria</taxon>
        <taxon>Rhodobacterales</taxon>
        <taxon>Roseobacteraceae</taxon>
        <taxon>Roseovarius</taxon>
    </lineage>
</organism>
<reference evidence="2 3" key="1">
    <citation type="submission" date="2018-08" db="EMBL/GenBank/DDBJ databases">
        <title>Genetic Globetrotter - A new plasmid hitch-hiking vast phylogenetic and geographic distances.</title>
        <authorList>
            <person name="Vollmers J."/>
            <person name="Petersen J."/>
        </authorList>
    </citation>
    <scope>NUCLEOTIDE SEQUENCE [LARGE SCALE GENOMIC DNA]</scope>
    <source>
        <strain evidence="2 3">DSM 26383</strain>
    </source>
</reference>
<dbReference type="EMBL" id="CP031598">
    <property type="protein sequence ID" value="QEW27433.1"/>
    <property type="molecule type" value="Genomic_DNA"/>
</dbReference>
<protein>
    <submittedName>
        <fullName evidence="2">Uncharacterized protein</fullName>
    </submittedName>
</protein>
<proteinExistence type="predicted"/>